<dbReference type="STRING" id="1618443.UV73_C0013G0035"/>
<dbReference type="Proteomes" id="UP000034894">
    <property type="component" value="Unassembled WGS sequence"/>
</dbReference>
<dbReference type="AlphaFoldDB" id="A0A0G1DDC7"/>
<evidence type="ECO:0000313" key="2">
    <source>
        <dbReference type="EMBL" id="KKS95890.1"/>
    </source>
</evidence>
<dbReference type="EMBL" id="LCFP01000013">
    <property type="protein sequence ID" value="KKS95890.1"/>
    <property type="molecule type" value="Genomic_DNA"/>
</dbReference>
<organism evidence="2 3">
    <name type="scientific">Candidatus Gottesmanbacteria bacterium GW2011_GWA2_43_14</name>
    <dbReference type="NCBI Taxonomy" id="1618443"/>
    <lineage>
        <taxon>Bacteria</taxon>
        <taxon>Candidatus Gottesmaniibacteriota</taxon>
    </lineage>
</organism>
<keyword evidence="1" id="KW-0472">Membrane</keyword>
<keyword evidence="1" id="KW-0812">Transmembrane</keyword>
<evidence type="ECO:0000256" key="1">
    <source>
        <dbReference type="SAM" id="Phobius"/>
    </source>
</evidence>
<comment type="caution">
    <text evidence="2">The sequence shown here is derived from an EMBL/GenBank/DDBJ whole genome shotgun (WGS) entry which is preliminary data.</text>
</comment>
<evidence type="ECO:0000313" key="3">
    <source>
        <dbReference type="Proteomes" id="UP000034894"/>
    </source>
</evidence>
<gene>
    <name evidence="2" type="ORF">UV73_C0013G0035</name>
</gene>
<proteinExistence type="predicted"/>
<feature type="non-terminal residue" evidence="2">
    <location>
        <position position="297"/>
    </location>
</feature>
<reference evidence="2 3" key="1">
    <citation type="journal article" date="2015" name="Nature">
        <title>rRNA introns, odd ribosomes, and small enigmatic genomes across a large radiation of phyla.</title>
        <authorList>
            <person name="Brown C.T."/>
            <person name="Hug L.A."/>
            <person name="Thomas B.C."/>
            <person name="Sharon I."/>
            <person name="Castelle C.J."/>
            <person name="Singh A."/>
            <person name="Wilkins M.J."/>
            <person name="Williams K.H."/>
            <person name="Banfield J.F."/>
        </authorList>
    </citation>
    <scope>NUCLEOTIDE SEQUENCE [LARGE SCALE GENOMIC DNA]</scope>
</reference>
<accession>A0A0G1DDC7</accession>
<feature type="transmembrane region" description="Helical" evidence="1">
    <location>
        <begin position="20"/>
        <end position="40"/>
    </location>
</feature>
<protein>
    <submittedName>
        <fullName evidence="2">Uncharacterized protein</fullName>
    </submittedName>
</protein>
<name>A0A0G1DDC7_9BACT</name>
<sequence>MSAYNFISKLRNNRGELATVVALIGLGIVTVGIIAGRQLIQTGPRDIPQAQTTDRPNVCVSSTISNKIVTSSNPTTITLNGTPPAGYWISKFRLAFYNLDNLYGPGNPKPIMVNGVALVKDVAVTGSTTTSKAISVAYSEVHKLDSNWGNKYPVNIQVNGYFFLNDGRFSAADPDCVESFSLATATPTSAPNCIDTDGGKNYTKYGETYISGSNSKLVDSCSLQNGVSTLQEGYCTTSGTVASEAHTCTSGCSNGACLGVTPSKTPTKTPTKVPTKTPTPVVNACPAPTNVTTTLSY</sequence>
<keyword evidence="1" id="KW-1133">Transmembrane helix</keyword>